<name>Q6IIT6_DROME</name>
<evidence type="ECO:0000313" key="2">
    <source>
        <dbReference type="EMBL" id="DAA03180.1"/>
    </source>
</evidence>
<accession>Q6IIT6</accession>
<dbReference type="EMBL" id="BK002980">
    <property type="protein sequence ID" value="DAA03180.1"/>
    <property type="molecule type" value="Genomic_DNA"/>
</dbReference>
<organism evidence="2">
    <name type="scientific">Drosophila melanogaster</name>
    <name type="common">Fruit fly</name>
    <dbReference type="NCBI Taxonomy" id="7227"/>
    <lineage>
        <taxon>Eukaryota</taxon>
        <taxon>Metazoa</taxon>
        <taxon>Ecdysozoa</taxon>
        <taxon>Arthropoda</taxon>
        <taxon>Hexapoda</taxon>
        <taxon>Insecta</taxon>
        <taxon>Pterygota</taxon>
        <taxon>Neoptera</taxon>
        <taxon>Endopterygota</taxon>
        <taxon>Diptera</taxon>
        <taxon>Brachycera</taxon>
        <taxon>Muscomorpha</taxon>
        <taxon>Ephydroidea</taxon>
        <taxon>Drosophilidae</taxon>
        <taxon>Drosophila</taxon>
        <taxon>Sophophora</taxon>
    </lineage>
</organism>
<feature type="signal peptide" evidence="1">
    <location>
        <begin position="1"/>
        <end position="26"/>
    </location>
</feature>
<dbReference type="AlphaFoldDB" id="Q6IIT6"/>
<keyword evidence="1" id="KW-0732">Signal</keyword>
<feature type="chain" id="PRO_5004274507" evidence="1">
    <location>
        <begin position="27"/>
        <end position="65"/>
    </location>
</feature>
<reference evidence="2" key="1">
    <citation type="journal article" date="2003" name="Genome Biol.">
        <title>An integrated gene annotation and transcriptional profiling approach towards the full gene content of the Drosophila genome.</title>
        <authorList>
            <person name="Hild M."/>
            <person name="Beckmann B."/>
            <person name="Haas S.A."/>
            <person name="Koch B."/>
            <person name="Solovyev V."/>
            <person name="Busold C."/>
            <person name="Fellenberg K."/>
            <person name="Boutros M."/>
            <person name="Vingron M."/>
            <person name="Sauer F."/>
            <person name="Hoheisel J.D."/>
            <person name="Paro R."/>
        </authorList>
    </citation>
    <scope>NUCLEOTIDE SEQUENCE</scope>
</reference>
<proteinExistence type="predicted"/>
<protein>
    <submittedName>
        <fullName evidence="2">HDC17121</fullName>
    </submittedName>
</protein>
<sequence>MGRRLRAAFWLLAVLIVIEKPQKSVARGTYLSYGAADKEFRHSNRRRSRHIATCEVPNARIMGYS</sequence>
<gene>
    <name evidence="2" type="ORF">HDC17121</name>
</gene>
<evidence type="ECO:0000256" key="1">
    <source>
        <dbReference type="SAM" id="SignalP"/>
    </source>
</evidence>